<dbReference type="EMBL" id="NTMR01000030">
    <property type="protein sequence ID" value="PBK02662.1"/>
    <property type="molecule type" value="Genomic_DNA"/>
</dbReference>
<dbReference type="InterPro" id="IPR016166">
    <property type="entry name" value="FAD-bd_PCMH"/>
</dbReference>
<keyword evidence="6" id="KW-1185">Reference proteome</keyword>
<reference evidence="5 6" key="1">
    <citation type="submission" date="2017-09" db="EMBL/GenBank/DDBJ databases">
        <title>Pseudomonas abyssi sp. nov. isolated from Abyssopelagic Water.</title>
        <authorList>
            <person name="Wei Y."/>
        </authorList>
    </citation>
    <scope>NUCLEOTIDE SEQUENCE [LARGE SCALE GENOMIC DNA]</scope>
    <source>
        <strain evidence="5 6">MT5</strain>
    </source>
</reference>
<dbReference type="InterPro" id="IPR016169">
    <property type="entry name" value="FAD-bd_PCMH_sub2"/>
</dbReference>
<dbReference type="GO" id="GO:0003885">
    <property type="term" value="F:D-arabinono-1,4-lactone oxidase activity"/>
    <property type="evidence" value="ECO:0007669"/>
    <property type="project" value="InterPro"/>
</dbReference>
<dbReference type="InterPro" id="IPR007173">
    <property type="entry name" value="ALO_C"/>
</dbReference>
<dbReference type="AlphaFoldDB" id="A0A2A3MD21"/>
<dbReference type="SUPFAM" id="SSF56176">
    <property type="entry name" value="FAD-binding/transporter-associated domain-like"/>
    <property type="match status" value="1"/>
</dbReference>
<dbReference type="InterPro" id="IPR036318">
    <property type="entry name" value="FAD-bd_PCMH-like_sf"/>
</dbReference>
<dbReference type="InterPro" id="IPR016167">
    <property type="entry name" value="FAD-bd_PCMH_sub1"/>
</dbReference>
<keyword evidence="2" id="KW-0560">Oxidoreductase</keyword>
<sequence>MAAVVSSQGEWRNWSGSQRAMPGRWWRPGSEDELAALLQGSSGEVRVTGAGHSFSALCKTAEHLVSLEGMNGLVSHDAERLTATAMAGTPLHALGPLLWPLGQGLINQGDIDAQSLAGACGTSTHGTGLGLGSFSALVRGLRLVTPSGEVIDADSAHNADILQAGATSLGALGVITRITLQNRPNYHLAEREYLLPQAEVLNCFEGLARDNRHAEFWAFFRTDKAVVKVLNESTEPPTPQPRFNLPVDRVLDITSRIAHGVAGADALMQRLLTALHSEVRRVGRSYQVFPSPRASRFNEMEYELPLARGLECVEEVLATVQRSSLRTLFPLEYRTVAADEAWLSPFYGRDSASISIHQHVCTDYRPLFDLVEPIFWKYGGRPHWGKLHSLDAVRLAELYPRWDDARRVREQLDPQGRMLNDHLRTLLVLP</sequence>
<accession>A0A2A3MD21</accession>
<dbReference type="InterPro" id="IPR006094">
    <property type="entry name" value="Oxid_FAD_bind_N"/>
</dbReference>
<evidence type="ECO:0000256" key="2">
    <source>
        <dbReference type="ARBA" id="ARBA00023002"/>
    </source>
</evidence>
<comment type="caution">
    <text evidence="5">The sequence shown here is derived from an EMBL/GenBank/DDBJ whole genome shotgun (WGS) entry which is preliminary data.</text>
</comment>
<dbReference type="PIRSF" id="PIRSF000136">
    <property type="entry name" value="LGO_GLO"/>
    <property type="match status" value="1"/>
</dbReference>
<dbReference type="InterPro" id="IPR010031">
    <property type="entry name" value="FAD_lactone_oxidase-like"/>
</dbReference>
<dbReference type="GO" id="GO:0016020">
    <property type="term" value="C:membrane"/>
    <property type="evidence" value="ECO:0007669"/>
    <property type="project" value="InterPro"/>
</dbReference>
<dbReference type="Pfam" id="PF04030">
    <property type="entry name" value="ALO"/>
    <property type="match status" value="1"/>
</dbReference>
<feature type="compositionally biased region" description="Polar residues" evidence="3">
    <location>
        <begin position="1"/>
        <end position="18"/>
    </location>
</feature>
<feature type="domain" description="FAD-binding PCMH-type" evidence="4">
    <location>
        <begin position="18"/>
        <end position="185"/>
    </location>
</feature>
<proteinExistence type="predicted"/>
<dbReference type="GO" id="GO:0071949">
    <property type="term" value="F:FAD binding"/>
    <property type="evidence" value="ECO:0007669"/>
    <property type="project" value="InterPro"/>
</dbReference>
<gene>
    <name evidence="5" type="ORF">CNQ84_18430</name>
</gene>
<keyword evidence="1" id="KW-0285">Flavoprotein</keyword>
<dbReference type="Proteomes" id="UP000242313">
    <property type="component" value="Unassembled WGS sequence"/>
</dbReference>
<dbReference type="Gene3D" id="3.30.465.10">
    <property type="match status" value="1"/>
</dbReference>
<evidence type="ECO:0000256" key="3">
    <source>
        <dbReference type="SAM" id="MobiDB-lite"/>
    </source>
</evidence>
<evidence type="ECO:0000313" key="5">
    <source>
        <dbReference type="EMBL" id="PBK02662.1"/>
    </source>
</evidence>
<dbReference type="Pfam" id="PF01565">
    <property type="entry name" value="FAD_binding_4"/>
    <property type="match status" value="1"/>
</dbReference>
<evidence type="ECO:0000256" key="1">
    <source>
        <dbReference type="ARBA" id="ARBA00022827"/>
    </source>
</evidence>
<evidence type="ECO:0000313" key="6">
    <source>
        <dbReference type="Proteomes" id="UP000242313"/>
    </source>
</evidence>
<dbReference type="PANTHER" id="PTHR43762">
    <property type="entry name" value="L-GULONOLACTONE OXIDASE"/>
    <property type="match status" value="1"/>
</dbReference>
<dbReference type="PROSITE" id="PS51387">
    <property type="entry name" value="FAD_PCMH"/>
    <property type="match status" value="1"/>
</dbReference>
<dbReference type="InterPro" id="IPR016171">
    <property type="entry name" value="Vanillyl_alc_oxidase_C-sub2"/>
</dbReference>
<protein>
    <submittedName>
        <fullName evidence="5">FAD-linked oxidoreductase</fullName>
    </submittedName>
</protein>
<dbReference type="NCBIfam" id="TIGR01679">
    <property type="entry name" value="bact_FAD_ox"/>
    <property type="match status" value="1"/>
</dbReference>
<name>A0A2A3MD21_9PSED</name>
<dbReference type="RefSeq" id="WP_096006264.1">
    <property type="nucleotide sequence ID" value="NZ_NTMR01000030.1"/>
</dbReference>
<organism evidence="5 6">
    <name type="scientific">Pseudomonas abyssi</name>
    <dbReference type="NCBI Taxonomy" id="170540"/>
    <lineage>
        <taxon>Bacteria</taxon>
        <taxon>Pseudomonadati</taxon>
        <taxon>Pseudomonadota</taxon>
        <taxon>Gammaproteobacteria</taxon>
        <taxon>Pseudomonadales</taxon>
        <taxon>Pseudomonadaceae</taxon>
        <taxon>Pseudomonas</taxon>
    </lineage>
</organism>
<dbReference type="Gene3D" id="3.30.70.2520">
    <property type="match status" value="1"/>
</dbReference>
<dbReference type="Gene3D" id="1.10.45.10">
    <property type="entry name" value="Vanillyl-alcohol Oxidase, Chain A, domain 4"/>
    <property type="match status" value="1"/>
</dbReference>
<keyword evidence="1" id="KW-0274">FAD</keyword>
<evidence type="ECO:0000259" key="4">
    <source>
        <dbReference type="PROSITE" id="PS51387"/>
    </source>
</evidence>
<feature type="region of interest" description="Disordered" evidence="3">
    <location>
        <begin position="1"/>
        <end position="23"/>
    </location>
</feature>
<dbReference type="PANTHER" id="PTHR43762:SF1">
    <property type="entry name" value="D-ARABINONO-1,4-LACTONE OXIDASE"/>
    <property type="match status" value="1"/>
</dbReference>
<dbReference type="Gene3D" id="3.30.43.10">
    <property type="entry name" value="Uridine Diphospho-n-acetylenolpyruvylglucosamine Reductase, domain 2"/>
    <property type="match status" value="1"/>
</dbReference>